<dbReference type="GO" id="GO:0019632">
    <property type="term" value="P:shikimate metabolic process"/>
    <property type="evidence" value="ECO:0007669"/>
    <property type="project" value="TreeGrafter"/>
</dbReference>
<dbReference type="EMBL" id="PNBA02000015">
    <property type="protein sequence ID" value="KAG6398581.1"/>
    <property type="molecule type" value="Genomic_DNA"/>
</dbReference>
<protein>
    <submittedName>
        <fullName evidence="1">Uncharacterized protein</fullName>
    </submittedName>
</protein>
<comment type="caution">
    <text evidence="1">The sequence shown here is derived from an EMBL/GenBank/DDBJ whole genome shotgun (WGS) entry which is preliminary data.</text>
</comment>
<name>A0A8X8WRH7_SALSN</name>
<dbReference type="Gene3D" id="3.20.20.70">
    <property type="entry name" value="Aldolase class I"/>
    <property type="match status" value="1"/>
</dbReference>
<sequence length="203" mass="22740">MEIAVESGVRPMEMGVGMGKNQTLICAPIMADTVDQMVELMHKAKFKGADIVEVRLDHLKSLDPRPDIEVLIRQCPLPTLFTYRFFPDLIDRPTWEGGEYIGDEDSRFEALQLAMELGADHIDIELKAAHEFMNFTHGNKPEKCKIIVSSHNYEYTPSVEDLGNLVARIQAAGADIVKFATTALDITDVARVFQITVHSQVRP</sequence>
<dbReference type="NCBIfam" id="TIGR01093">
    <property type="entry name" value="aroD"/>
    <property type="match status" value="1"/>
</dbReference>
<reference evidence="1" key="1">
    <citation type="submission" date="2018-01" db="EMBL/GenBank/DDBJ databases">
        <authorList>
            <person name="Mao J.F."/>
        </authorList>
    </citation>
    <scope>NUCLEOTIDE SEQUENCE</scope>
    <source>
        <strain evidence="1">Huo1</strain>
        <tissue evidence="1">Leaf</tissue>
    </source>
</reference>
<gene>
    <name evidence="1" type="ORF">SASPL_140048</name>
</gene>
<dbReference type="Pfam" id="PF01487">
    <property type="entry name" value="DHquinase_I"/>
    <property type="match status" value="1"/>
</dbReference>
<dbReference type="CDD" id="cd00502">
    <property type="entry name" value="DHQase_I"/>
    <property type="match status" value="1"/>
</dbReference>
<dbReference type="PANTHER" id="PTHR21089">
    <property type="entry name" value="SHIKIMATE DEHYDROGENASE"/>
    <property type="match status" value="1"/>
</dbReference>
<dbReference type="GO" id="GO:0003855">
    <property type="term" value="F:3-dehydroquinate dehydratase activity"/>
    <property type="evidence" value="ECO:0007669"/>
    <property type="project" value="InterPro"/>
</dbReference>
<dbReference type="InterPro" id="IPR001381">
    <property type="entry name" value="DHquinase_I"/>
</dbReference>
<evidence type="ECO:0000313" key="1">
    <source>
        <dbReference type="EMBL" id="KAG6398581.1"/>
    </source>
</evidence>
<dbReference type="SUPFAM" id="SSF51569">
    <property type="entry name" value="Aldolase"/>
    <property type="match status" value="1"/>
</dbReference>
<evidence type="ECO:0000313" key="2">
    <source>
        <dbReference type="Proteomes" id="UP000298416"/>
    </source>
</evidence>
<dbReference type="Proteomes" id="UP000298416">
    <property type="component" value="Unassembled WGS sequence"/>
</dbReference>
<dbReference type="FunFam" id="3.20.20.70:FF:000142">
    <property type="entry name" value="bifunctional 3-dehydroquinate dehydratase/shikimate dehydrogenase, chloroplastic"/>
    <property type="match status" value="1"/>
</dbReference>
<dbReference type="GO" id="GO:0009423">
    <property type="term" value="P:chorismate biosynthetic process"/>
    <property type="evidence" value="ECO:0007669"/>
    <property type="project" value="TreeGrafter"/>
</dbReference>
<dbReference type="GO" id="GO:0004764">
    <property type="term" value="F:shikimate 3-dehydrogenase (NADP+) activity"/>
    <property type="evidence" value="ECO:0007669"/>
    <property type="project" value="InterPro"/>
</dbReference>
<keyword evidence="2" id="KW-1185">Reference proteome</keyword>
<accession>A0A8X8WRH7</accession>
<dbReference type="PANTHER" id="PTHR21089:SF1">
    <property type="entry name" value="BIFUNCTIONAL 3-DEHYDROQUINATE DEHYDRATASE_SHIKIMATE DEHYDROGENASE, CHLOROPLASTIC"/>
    <property type="match status" value="1"/>
</dbReference>
<proteinExistence type="predicted"/>
<dbReference type="AlphaFoldDB" id="A0A8X8WRH7"/>
<reference evidence="1" key="2">
    <citation type="submission" date="2020-08" db="EMBL/GenBank/DDBJ databases">
        <title>Plant Genome Project.</title>
        <authorList>
            <person name="Zhang R.-G."/>
        </authorList>
    </citation>
    <scope>NUCLEOTIDE SEQUENCE</scope>
    <source>
        <strain evidence="1">Huo1</strain>
        <tissue evidence="1">Leaf</tissue>
    </source>
</reference>
<dbReference type="InterPro" id="IPR022893">
    <property type="entry name" value="Shikimate_DH_fam"/>
</dbReference>
<organism evidence="1">
    <name type="scientific">Salvia splendens</name>
    <name type="common">Scarlet sage</name>
    <dbReference type="NCBI Taxonomy" id="180675"/>
    <lineage>
        <taxon>Eukaryota</taxon>
        <taxon>Viridiplantae</taxon>
        <taxon>Streptophyta</taxon>
        <taxon>Embryophyta</taxon>
        <taxon>Tracheophyta</taxon>
        <taxon>Spermatophyta</taxon>
        <taxon>Magnoliopsida</taxon>
        <taxon>eudicotyledons</taxon>
        <taxon>Gunneridae</taxon>
        <taxon>Pentapetalae</taxon>
        <taxon>asterids</taxon>
        <taxon>lamiids</taxon>
        <taxon>Lamiales</taxon>
        <taxon>Lamiaceae</taxon>
        <taxon>Nepetoideae</taxon>
        <taxon>Mentheae</taxon>
        <taxon>Salviinae</taxon>
        <taxon>Salvia</taxon>
        <taxon>Salvia subgen. Calosphace</taxon>
        <taxon>core Calosphace</taxon>
    </lineage>
</organism>
<dbReference type="InterPro" id="IPR013785">
    <property type="entry name" value="Aldolase_TIM"/>
</dbReference>